<feature type="transmembrane region" description="Helical" evidence="10">
    <location>
        <begin position="269"/>
        <end position="287"/>
    </location>
</feature>
<protein>
    <recommendedName>
        <fullName evidence="10">Olfactory receptor</fullName>
    </recommendedName>
</protein>
<dbReference type="FunFam" id="1.20.1070.10:FF:000007">
    <property type="entry name" value="Olfactory receptor"/>
    <property type="match status" value="1"/>
</dbReference>
<dbReference type="InterPro" id="IPR050427">
    <property type="entry name" value="Olfactory_Receptors"/>
</dbReference>
<feature type="transmembrane region" description="Helical" evidence="10">
    <location>
        <begin position="139"/>
        <end position="162"/>
    </location>
</feature>
<dbReference type="Gene3D" id="1.20.1070.10">
    <property type="entry name" value="Rhodopsin 7-helix transmembrane proteins"/>
    <property type="match status" value="1"/>
</dbReference>
<dbReference type="PANTHER" id="PTHR48002">
    <property type="entry name" value="OLFACTORY RECEPTOR"/>
    <property type="match status" value="1"/>
</dbReference>
<dbReference type="RefSeq" id="XP_054850172.1">
    <property type="nucleotide sequence ID" value="XM_054994197.1"/>
</dbReference>
<feature type="domain" description="G-protein coupled receptors family 1 profile" evidence="11">
    <location>
        <begin position="38"/>
        <end position="285"/>
    </location>
</feature>
<comment type="subcellular location">
    <subcellularLocation>
        <location evidence="10">Cell membrane</location>
        <topology evidence="10">Multi-pass membrane protein</topology>
    </subcellularLocation>
    <subcellularLocation>
        <location evidence="1">Membrane</location>
        <topology evidence="1">Multi-pass membrane protein</topology>
    </subcellularLocation>
</comment>
<feature type="transmembrane region" description="Helical" evidence="10">
    <location>
        <begin position="20"/>
        <end position="46"/>
    </location>
</feature>
<sequence>MNGSTVTEFILLGFSCSGISWLFLSTLVLTCCTTSLLGNFLIMVTVRCEPQLLSSPMYFFLANLSLIDISLGCVAAPKLAVDLLNCGHSVSYGGCMSQVFFLHLFGCVEMLVLTLMAYDRYVAIYDPLRYMVIMDRQRCLRLLLFCWATSLVHAIIQIVTVARLPYCGPNVLDNFFCDLPQVIKLACSGSYSAEIITMTNNTLITAPCFVALLVSYAAILATLCGRFEKEWRKALSTCSSHLMVASLYYVPIVFVYLKPSSSSQEDKKASVFYTVATPALNPLIYALRNQEIKNAIRKWKIKQKLFPIAANGLHV</sequence>
<dbReference type="AlphaFoldDB" id="A0AA97LFD6"/>
<dbReference type="Proteomes" id="UP001190640">
    <property type="component" value="Chromosome 12"/>
</dbReference>
<comment type="similarity">
    <text evidence="9">Belongs to the G-protein coupled receptor 1 family.</text>
</comment>
<evidence type="ECO:0000313" key="12">
    <source>
        <dbReference type="Proteomes" id="UP001190640"/>
    </source>
</evidence>
<evidence type="ECO:0000256" key="3">
    <source>
        <dbReference type="ARBA" id="ARBA00022725"/>
    </source>
</evidence>
<keyword evidence="5 9" id="KW-0297">G-protein coupled receptor</keyword>
<dbReference type="GeneID" id="129339616"/>
<keyword evidence="2 9" id="KW-0812">Transmembrane</keyword>
<name>A0AA97LFD6_EUBMA</name>
<keyword evidence="6 10" id="KW-0472">Membrane</keyword>
<dbReference type="GO" id="GO:0004930">
    <property type="term" value="F:G protein-coupled receptor activity"/>
    <property type="evidence" value="ECO:0007669"/>
    <property type="project" value="UniProtKB-KW"/>
</dbReference>
<keyword evidence="12" id="KW-1185">Reference proteome</keyword>
<evidence type="ECO:0000256" key="2">
    <source>
        <dbReference type="ARBA" id="ARBA00022692"/>
    </source>
</evidence>
<dbReference type="GO" id="GO:0005886">
    <property type="term" value="C:plasma membrane"/>
    <property type="evidence" value="ECO:0007669"/>
    <property type="project" value="UniProtKB-SubCell"/>
</dbReference>
<evidence type="ECO:0000256" key="6">
    <source>
        <dbReference type="ARBA" id="ARBA00023136"/>
    </source>
</evidence>
<gene>
    <name evidence="13" type="primary">LOC129339616</name>
</gene>
<feature type="transmembrane region" description="Helical" evidence="10">
    <location>
        <begin position="204"/>
        <end position="223"/>
    </location>
</feature>
<evidence type="ECO:0000256" key="1">
    <source>
        <dbReference type="ARBA" id="ARBA00004141"/>
    </source>
</evidence>
<evidence type="ECO:0000256" key="8">
    <source>
        <dbReference type="ARBA" id="ARBA00023224"/>
    </source>
</evidence>
<dbReference type="PRINTS" id="PR00245">
    <property type="entry name" value="OLFACTORYR"/>
</dbReference>
<evidence type="ECO:0000259" key="11">
    <source>
        <dbReference type="PROSITE" id="PS50262"/>
    </source>
</evidence>
<keyword evidence="10" id="KW-0716">Sensory transduction</keyword>
<evidence type="ECO:0000256" key="7">
    <source>
        <dbReference type="ARBA" id="ARBA00023170"/>
    </source>
</evidence>
<keyword evidence="4 10" id="KW-1133">Transmembrane helix</keyword>
<dbReference type="GO" id="GO:0004984">
    <property type="term" value="F:olfactory receptor activity"/>
    <property type="evidence" value="ECO:0007669"/>
    <property type="project" value="InterPro"/>
</dbReference>
<keyword evidence="8 9" id="KW-0807">Transducer</keyword>
<feature type="transmembrane region" description="Helical" evidence="10">
    <location>
        <begin position="235"/>
        <end position="257"/>
    </location>
</feature>
<dbReference type="PRINTS" id="PR00237">
    <property type="entry name" value="GPCRRHODOPSN"/>
</dbReference>
<reference evidence="13" key="1">
    <citation type="submission" date="2025-08" db="UniProtKB">
        <authorList>
            <consortium name="RefSeq"/>
        </authorList>
    </citation>
    <scope>IDENTIFICATION</scope>
    <source>
        <tissue evidence="13">Blood</tissue>
    </source>
</reference>
<dbReference type="PROSITE" id="PS50262">
    <property type="entry name" value="G_PROTEIN_RECEP_F1_2"/>
    <property type="match status" value="1"/>
</dbReference>
<dbReference type="InterPro" id="IPR000276">
    <property type="entry name" value="GPCR_Rhodpsn"/>
</dbReference>
<feature type="transmembrane region" description="Helical" evidence="10">
    <location>
        <begin position="58"/>
        <end position="80"/>
    </location>
</feature>
<keyword evidence="10" id="KW-1003">Cell membrane</keyword>
<dbReference type="InterPro" id="IPR017452">
    <property type="entry name" value="GPCR_Rhodpsn_7TM"/>
</dbReference>
<dbReference type="KEGG" id="emc:129339616"/>
<accession>A0AA97LFD6</accession>
<keyword evidence="7 9" id="KW-0675">Receptor</keyword>
<feature type="transmembrane region" description="Helical" evidence="10">
    <location>
        <begin position="100"/>
        <end position="118"/>
    </location>
</feature>
<dbReference type="InterPro" id="IPR000725">
    <property type="entry name" value="Olfact_rcpt"/>
</dbReference>
<evidence type="ECO:0000256" key="10">
    <source>
        <dbReference type="RuleBase" id="RU363047"/>
    </source>
</evidence>
<dbReference type="Pfam" id="PF13853">
    <property type="entry name" value="7tm_4"/>
    <property type="match status" value="1"/>
</dbReference>
<dbReference type="SUPFAM" id="SSF81321">
    <property type="entry name" value="Family A G protein-coupled receptor-like"/>
    <property type="match status" value="1"/>
</dbReference>
<evidence type="ECO:0000256" key="4">
    <source>
        <dbReference type="ARBA" id="ARBA00022989"/>
    </source>
</evidence>
<evidence type="ECO:0000313" key="13">
    <source>
        <dbReference type="RefSeq" id="XP_054850172.1"/>
    </source>
</evidence>
<evidence type="ECO:0000256" key="5">
    <source>
        <dbReference type="ARBA" id="ARBA00023040"/>
    </source>
</evidence>
<organism evidence="12 13">
    <name type="scientific">Eublepharis macularius</name>
    <name type="common">Leopard gecko</name>
    <name type="synonym">Cyrtodactylus macularius</name>
    <dbReference type="NCBI Taxonomy" id="481883"/>
    <lineage>
        <taxon>Eukaryota</taxon>
        <taxon>Metazoa</taxon>
        <taxon>Chordata</taxon>
        <taxon>Craniata</taxon>
        <taxon>Vertebrata</taxon>
        <taxon>Euteleostomi</taxon>
        <taxon>Lepidosauria</taxon>
        <taxon>Squamata</taxon>
        <taxon>Bifurcata</taxon>
        <taxon>Gekkota</taxon>
        <taxon>Eublepharidae</taxon>
        <taxon>Eublepharinae</taxon>
        <taxon>Eublepharis</taxon>
    </lineage>
</organism>
<dbReference type="PROSITE" id="PS00237">
    <property type="entry name" value="G_PROTEIN_RECEP_F1_1"/>
    <property type="match status" value="1"/>
</dbReference>
<evidence type="ECO:0000256" key="9">
    <source>
        <dbReference type="RuleBase" id="RU000688"/>
    </source>
</evidence>
<proteinExistence type="inferred from homology"/>
<keyword evidence="3 10" id="KW-0552">Olfaction</keyword>